<feature type="compositionally biased region" description="Basic and acidic residues" evidence="7">
    <location>
        <begin position="368"/>
        <end position="377"/>
    </location>
</feature>
<dbReference type="GO" id="GO:0000160">
    <property type="term" value="P:phosphorelay signal transduction system"/>
    <property type="evidence" value="ECO:0007669"/>
    <property type="project" value="UniProtKB-KW"/>
</dbReference>
<evidence type="ECO:0000256" key="4">
    <source>
        <dbReference type="ARBA" id="ARBA00022679"/>
    </source>
</evidence>
<dbReference type="InterPro" id="IPR005467">
    <property type="entry name" value="His_kinase_dom"/>
</dbReference>
<evidence type="ECO:0000256" key="7">
    <source>
        <dbReference type="SAM" id="MobiDB-lite"/>
    </source>
</evidence>
<feature type="domain" description="Histidine kinase" evidence="8">
    <location>
        <begin position="165"/>
        <end position="271"/>
    </location>
</feature>
<dbReference type="InterPro" id="IPR003594">
    <property type="entry name" value="HATPase_dom"/>
</dbReference>
<evidence type="ECO:0000256" key="3">
    <source>
        <dbReference type="ARBA" id="ARBA00022553"/>
    </source>
</evidence>
<gene>
    <name evidence="9" type="ORF">JOF55_003613</name>
</gene>
<accession>A0AAE4CPU0</accession>
<dbReference type="InterPro" id="IPR050980">
    <property type="entry name" value="2C_sensor_his_kinase"/>
</dbReference>
<evidence type="ECO:0000313" key="10">
    <source>
        <dbReference type="Proteomes" id="UP001180845"/>
    </source>
</evidence>
<dbReference type="AlphaFoldDB" id="A0AAE4CPU0"/>
<evidence type="ECO:0000256" key="1">
    <source>
        <dbReference type="ARBA" id="ARBA00000085"/>
    </source>
</evidence>
<proteinExistence type="predicted"/>
<dbReference type="Pfam" id="PF02518">
    <property type="entry name" value="HATPase_c"/>
    <property type="match status" value="1"/>
</dbReference>
<dbReference type="RefSeq" id="WP_310275760.1">
    <property type="nucleotide sequence ID" value="NZ_JAVDXW010000001.1"/>
</dbReference>
<name>A0AAE4CPU0_9ACTN</name>
<dbReference type="EC" id="2.7.13.3" evidence="2"/>
<organism evidence="9 10">
    <name type="scientific">Haloactinomyces albus</name>
    <dbReference type="NCBI Taxonomy" id="1352928"/>
    <lineage>
        <taxon>Bacteria</taxon>
        <taxon>Bacillati</taxon>
        <taxon>Actinomycetota</taxon>
        <taxon>Actinomycetes</taxon>
        <taxon>Actinopolysporales</taxon>
        <taxon>Actinopolysporaceae</taxon>
        <taxon>Haloactinomyces</taxon>
    </lineage>
</organism>
<feature type="compositionally biased region" description="Basic and acidic residues" evidence="7">
    <location>
        <begin position="433"/>
        <end position="451"/>
    </location>
</feature>
<feature type="region of interest" description="Disordered" evidence="7">
    <location>
        <begin position="276"/>
        <end position="451"/>
    </location>
</feature>
<keyword evidence="3" id="KW-0597">Phosphoprotein</keyword>
<dbReference type="PANTHER" id="PTHR44936:SF9">
    <property type="entry name" value="SENSOR PROTEIN CREC"/>
    <property type="match status" value="1"/>
</dbReference>
<evidence type="ECO:0000256" key="6">
    <source>
        <dbReference type="ARBA" id="ARBA00023012"/>
    </source>
</evidence>
<evidence type="ECO:0000256" key="2">
    <source>
        <dbReference type="ARBA" id="ARBA00012438"/>
    </source>
</evidence>
<dbReference type="Gene3D" id="3.30.565.10">
    <property type="entry name" value="Histidine kinase-like ATPase, C-terminal domain"/>
    <property type="match status" value="1"/>
</dbReference>
<protein>
    <recommendedName>
        <fullName evidence="2">histidine kinase</fullName>
        <ecNumber evidence="2">2.7.13.3</ecNumber>
    </recommendedName>
</protein>
<evidence type="ECO:0000313" key="9">
    <source>
        <dbReference type="EMBL" id="MDR7303432.1"/>
    </source>
</evidence>
<keyword evidence="5" id="KW-0418">Kinase</keyword>
<dbReference type="PROSITE" id="PS50109">
    <property type="entry name" value="HIS_KIN"/>
    <property type="match status" value="1"/>
</dbReference>
<reference evidence="9" key="1">
    <citation type="submission" date="2023-07" db="EMBL/GenBank/DDBJ databases">
        <title>Sequencing the genomes of 1000 actinobacteria strains.</title>
        <authorList>
            <person name="Klenk H.-P."/>
        </authorList>
    </citation>
    <scope>NUCLEOTIDE SEQUENCE</scope>
    <source>
        <strain evidence="9">DSM 45977</strain>
    </source>
</reference>
<dbReference type="InterPro" id="IPR036890">
    <property type="entry name" value="HATPase_C_sf"/>
</dbReference>
<dbReference type="Proteomes" id="UP001180845">
    <property type="component" value="Unassembled WGS sequence"/>
</dbReference>
<dbReference type="EMBL" id="JAVDXW010000001">
    <property type="protein sequence ID" value="MDR7303432.1"/>
    <property type="molecule type" value="Genomic_DNA"/>
</dbReference>
<comment type="caution">
    <text evidence="9">The sequence shown here is derived from an EMBL/GenBank/DDBJ whole genome shotgun (WGS) entry which is preliminary data.</text>
</comment>
<keyword evidence="6" id="KW-0902">Two-component regulatory system</keyword>
<dbReference type="PANTHER" id="PTHR44936">
    <property type="entry name" value="SENSOR PROTEIN CREC"/>
    <property type="match status" value="1"/>
</dbReference>
<dbReference type="SMART" id="SM00387">
    <property type="entry name" value="HATPase_c"/>
    <property type="match status" value="1"/>
</dbReference>
<dbReference type="SUPFAM" id="SSF55874">
    <property type="entry name" value="ATPase domain of HSP90 chaperone/DNA topoisomerase II/histidine kinase"/>
    <property type="match status" value="1"/>
</dbReference>
<sequence>MTRIRDLLERSRRSLLDSATRQRWEGSTRQLLQRSRETVTQLVGSPAVRETGSQEVLAGVCSSVALRDLNLVDSLLEQLERMEADEEDPDTLARLYTLDHLATRLRRNGENLRVLAGRDADGGPGETAALIDVIRAGMSSIEHYTRVEPSKVATLGVVGLAADDVSRLLAELLDNATTHSPPNSTVSVSAHLTEQGSVMVRVEDSGIGLPAARLSALNERLASAPVLDRNAVQHMGLAVVRRLSARHGIRVWLARRAPHGTTASVLLPPALIRETAVAGHRRGKPTEEDTPGADSKLRQPGLAVALRQGRTQRATDIQGPIDAQGSADAPETAAPEDRPSPGTSSTDPDGFPTQPSQAEQPGQAGRSEQSEQSERRSLTTANGLPRRVPQSLKDSSVTWPPPTPETSASAEQEQRAGHEQLLADLGAFAEGEQAAHEDNQDRTDTAEGHDQ</sequence>
<evidence type="ECO:0000259" key="8">
    <source>
        <dbReference type="PROSITE" id="PS50109"/>
    </source>
</evidence>
<evidence type="ECO:0000256" key="5">
    <source>
        <dbReference type="ARBA" id="ARBA00022777"/>
    </source>
</evidence>
<keyword evidence="10" id="KW-1185">Reference proteome</keyword>
<feature type="compositionally biased region" description="Polar residues" evidence="7">
    <location>
        <begin position="341"/>
        <end position="360"/>
    </location>
</feature>
<keyword evidence="4" id="KW-0808">Transferase</keyword>
<dbReference type="GO" id="GO:0004673">
    <property type="term" value="F:protein histidine kinase activity"/>
    <property type="evidence" value="ECO:0007669"/>
    <property type="project" value="UniProtKB-EC"/>
</dbReference>
<comment type="catalytic activity">
    <reaction evidence="1">
        <text>ATP + protein L-histidine = ADP + protein N-phospho-L-histidine.</text>
        <dbReference type="EC" id="2.7.13.3"/>
    </reaction>
</comment>